<name>A0A068VP62_PROFF</name>
<evidence type="ECO:0000259" key="10">
    <source>
        <dbReference type="PROSITE" id="PS51713"/>
    </source>
</evidence>
<gene>
    <name evidence="6 11" type="primary">era</name>
    <name evidence="11" type="ORF">PFCIRM138_12280</name>
</gene>
<reference evidence="11" key="1">
    <citation type="submission" date="2014-08" db="EMBL/GenBank/DDBJ databases">
        <authorList>
            <person name="Falentin Helene"/>
        </authorList>
    </citation>
    <scope>NUCLEOTIDE SEQUENCE</scope>
</reference>
<evidence type="ECO:0000256" key="5">
    <source>
        <dbReference type="ARBA" id="ARBA00023134"/>
    </source>
</evidence>
<dbReference type="Pfam" id="PF01926">
    <property type="entry name" value="MMR_HSR1"/>
    <property type="match status" value="1"/>
</dbReference>
<dbReference type="InterPro" id="IPR005662">
    <property type="entry name" value="GTPase_Era-like"/>
</dbReference>
<comment type="subunit">
    <text evidence="6">Monomer.</text>
</comment>
<dbReference type="InterPro" id="IPR009019">
    <property type="entry name" value="KH_sf_prok-type"/>
</dbReference>
<feature type="domain" description="KH type-2" evidence="9">
    <location>
        <begin position="220"/>
        <end position="302"/>
    </location>
</feature>
<feature type="region of interest" description="G3" evidence="7">
    <location>
        <begin position="70"/>
        <end position="73"/>
    </location>
</feature>
<feature type="region of interest" description="G5" evidence="7">
    <location>
        <begin position="168"/>
        <end position="170"/>
    </location>
</feature>
<dbReference type="InterPro" id="IPR015946">
    <property type="entry name" value="KH_dom-like_a/b"/>
</dbReference>
<protein>
    <recommendedName>
        <fullName evidence="2 6">GTPase Era</fullName>
    </recommendedName>
</protein>
<dbReference type="RefSeq" id="WP_013160795.1">
    <property type="nucleotide sequence ID" value="NZ_CP010341.1"/>
</dbReference>
<evidence type="ECO:0000256" key="2">
    <source>
        <dbReference type="ARBA" id="ARBA00020484"/>
    </source>
</evidence>
<dbReference type="SMART" id="SM00382">
    <property type="entry name" value="AAA"/>
    <property type="match status" value="1"/>
</dbReference>
<keyword evidence="6" id="KW-0963">Cytoplasm</keyword>
<dbReference type="SUPFAM" id="SSF54814">
    <property type="entry name" value="Prokaryotic type KH domain (KH-domain type II)"/>
    <property type="match status" value="1"/>
</dbReference>
<keyword evidence="3 6" id="KW-0547">Nucleotide-binding</keyword>
<keyword evidence="4 6" id="KW-0694">RNA-binding</keyword>
<feature type="binding site" evidence="6">
    <location>
        <begin position="23"/>
        <end position="30"/>
    </location>
    <ligand>
        <name>GTP</name>
        <dbReference type="ChEBI" id="CHEBI:37565"/>
    </ligand>
</feature>
<comment type="function">
    <text evidence="6">An essential GTPase that binds both GDP and GTP, with rapid nucleotide exchange. Plays a role in 16S rRNA processing and 30S ribosomal subunit biogenesis and possibly also in cell cycle regulation and energy metabolism.</text>
</comment>
<dbReference type="GO" id="GO:0000028">
    <property type="term" value="P:ribosomal small subunit assembly"/>
    <property type="evidence" value="ECO:0007669"/>
    <property type="project" value="TreeGrafter"/>
</dbReference>
<dbReference type="EMBL" id="LM676427">
    <property type="protein sequence ID" value="CEP27171.1"/>
    <property type="molecule type" value="Genomic_DNA"/>
</dbReference>
<evidence type="ECO:0000256" key="6">
    <source>
        <dbReference type="HAMAP-Rule" id="MF_00367"/>
    </source>
</evidence>
<accession>A0A068VP62</accession>
<evidence type="ECO:0000256" key="8">
    <source>
        <dbReference type="RuleBase" id="RU003761"/>
    </source>
</evidence>
<dbReference type="HAMAP" id="MF_00367">
    <property type="entry name" value="GTPase_Era"/>
    <property type="match status" value="1"/>
</dbReference>
<organism evidence="11">
    <name type="scientific">Propionibacterium freudenreichii subsp. freudenreichii</name>
    <dbReference type="NCBI Taxonomy" id="66712"/>
    <lineage>
        <taxon>Bacteria</taxon>
        <taxon>Bacillati</taxon>
        <taxon>Actinomycetota</taxon>
        <taxon>Actinomycetes</taxon>
        <taxon>Propionibacteriales</taxon>
        <taxon>Propionibacteriaceae</taxon>
        <taxon>Propionibacterium</taxon>
    </lineage>
</organism>
<dbReference type="GO" id="GO:0003924">
    <property type="term" value="F:GTPase activity"/>
    <property type="evidence" value="ECO:0007669"/>
    <property type="project" value="UniProtKB-UniRule"/>
</dbReference>
<evidence type="ECO:0000256" key="4">
    <source>
        <dbReference type="ARBA" id="ARBA00022884"/>
    </source>
</evidence>
<evidence type="ECO:0000256" key="3">
    <source>
        <dbReference type="ARBA" id="ARBA00022741"/>
    </source>
</evidence>
<dbReference type="GO" id="GO:0005829">
    <property type="term" value="C:cytosol"/>
    <property type="evidence" value="ECO:0007669"/>
    <property type="project" value="TreeGrafter"/>
</dbReference>
<dbReference type="PROSITE" id="PS50823">
    <property type="entry name" value="KH_TYPE_2"/>
    <property type="match status" value="1"/>
</dbReference>
<dbReference type="PRINTS" id="PR00326">
    <property type="entry name" value="GTP1OBG"/>
</dbReference>
<dbReference type="GO" id="GO:0043024">
    <property type="term" value="F:ribosomal small subunit binding"/>
    <property type="evidence" value="ECO:0007669"/>
    <property type="project" value="TreeGrafter"/>
</dbReference>
<evidence type="ECO:0000259" key="9">
    <source>
        <dbReference type="PROSITE" id="PS50823"/>
    </source>
</evidence>
<dbReference type="InterPro" id="IPR030388">
    <property type="entry name" value="G_ERA_dom"/>
</dbReference>
<feature type="region of interest" description="G1" evidence="7">
    <location>
        <begin position="23"/>
        <end position="30"/>
    </location>
</feature>
<proteinExistence type="inferred from homology"/>
<dbReference type="InterPro" id="IPR006073">
    <property type="entry name" value="GTP-bd"/>
</dbReference>
<keyword evidence="6" id="KW-0699">rRNA-binding</keyword>
<feature type="binding site" evidence="6">
    <location>
        <begin position="134"/>
        <end position="137"/>
    </location>
    <ligand>
        <name>GTP</name>
        <dbReference type="ChEBI" id="CHEBI:37565"/>
    </ligand>
</feature>
<dbReference type="InterPro" id="IPR005225">
    <property type="entry name" value="Small_GTP-bd"/>
</dbReference>
<feature type="domain" description="Era-type G" evidence="10">
    <location>
        <begin position="15"/>
        <end position="189"/>
    </location>
</feature>
<keyword evidence="5 6" id="KW-0342">GTP-binding</keyword>
<sequence>MMMTDQQPAGSQEFRSGFVCFVGRPNAGKSTLTNALVGSKIAITSSKPQTTRHAVRGVLHRADGQLIIIDTPGLSKPRSLLQQRLNDLVRSTWSEVDVVALVFPADEHIGPGDIYLATQLAELAKPPTLVAIVTKTDLVSPERLAKHLLRVARLQDDLAITFAHILPCSARSGSQVGEVADVLLSLMPPGPDYYPDGEITDEPDETLVAELIREAALEEVRDELPHSIAVEVDEMMLRDGRPIDRPLVDIFASMIVERDSQRGIMVGHAGERIKRIGVRARRQIRALLGTQVHLDLRVKVVKDWQRDAKQLNRLGF</sequence>
<dbReference type="InterPro" id="IPR027417">
    <property type="entry name" value="P-loop_NTPase"/>
</dbReference>
<dbReference type="NCBIfam" id="TIGR00436">
    <property type="entry name" value="era"/>
    <property type="match status" value="1"/>
</dbReference>
<feature type="region of interest" description="G2" evidence="7">
    <location>
        <begin position="49"/>
        <end position="53"/>
    </location>
</feature>
<evidence type="ECO:0000313" key="11">
    <source>
        <dbReference type="EMBL" id="CEP27171.1"/>
    </source>
</evidence>
<dbReference type="CDD" id="cd22534">
    <property type="entry name" value="KH-II_Era"/>
    <property type="match status" value="1"/>
</dbReference>
<feature type="region of interest" description="G4" evidence="7">
    <location>
        <begin position="134"/>
        <end position="137"/>
    </location>
</feature>
<dbReference type="NCBIfam" id="NF000908">
    <property type="entry name" value="PRK00089.1"/>
    <property type="match status" value="1"/>
</dbReference>
<feature type="binding site" evidence="6">
    <location>
        <begin position="70"/>
        <end position="74"/>
    </location>
    <ligand>
        <name>GTP</name>
        <dbReference type="ChEBI" id="CHEBI:37565"/>
    </ligand>
</feature>
<keyword evidence="6" id="KW-0472">Membrane</keyword>
<dbReference type="InterPro" id="IPR003593">
    <property type="entry name" value="AAA+_ATPase"/>
</dbReference>
<keyword evidence="6" id="KW-0690">Ribosome biogenesis</keyword>
<dbReference type="GO" id="GO:0005525">
    <property type="term" value="F:GTP binding"/>
    <property type="evidence" value="ECO:0007669"/>
    <property type="project" value="UniProtKB-UniRule"/>
</dbReference>
<dbReference type="Gene3D" id="3.40.50.300">
    <property type="entry name" value="P-loop containing nucleotide triphosphate hydrolases"/>
    <property type="match status" value="1"/>
</dbReference>
<evidence type="ECO:0000256" key="1">
    <source>
        <dbReference type="ARBA" id="ARBA00007921"/>
    </source>
</evidence>
<dbReference type="AlphaFoldDB" id="A0A068VP62"/>
<keyword evidence="6" id="KW-1003">Cell membrane</keyword>
<dbReference type="GO" id="GO:0070181">
    <property type="term" value="F:small ribosomal subunit rRNA binding"/>
    <property type="evidence" value="ECO:0007669"/>
    <property type="project" value="UniProtKB-UniRule"/>
</dbReference>
<dbReference type="Pfam" id="PF07650">
    <property type="entry name" value="KH_2"/>
    <property type="match status" value="1"/>
</dbReference>
<dbReference type="GO" id="GO:0005886">
    <property type="term" value="C:plasma membrane"/>
    <property type="evidence" value="ECO:0007669"/>
    <property type="project" value="UniProtKB-SubCell"/>
</dbReference>
<dbReference type="PANTHER" id="PTHR42698:SF1">
    <property type="entry name" value="GTPASE ERA, MITOCHONDRIAL"/>
    <property type="match status" value="1"/>
</dbReference>
<dbReference type="PANTHER" id="PTHR42698">
    <property type="entry name" value="GTPASE ERA"/>
    <property type="match status" value="1"/>
</dbReference>
<dbReference type="CDD" id="cd04163">
    <property type="entry name" value="Era"/>
    <property type="match status" value="1"/>
</dbReference>
<dbReference type="InterPro" id="IPR004044">
    <property type="entry name" value="KH_dom_type_2"/>
</dbReference>
<dbReference type="Gene3D" id="3.30.300.20">
    <property type="match status" value="1"/>
</dbReference>
<dbReference type="SUPFAM" id="SSF52540">
    <property type="entry name" value="P-loop containing nucleoside triphosphate hydrolases"/>
    <property type="match status" value="1"/>
</dbReference>
<comment type="subcellular location">
    <subcellularLocation>
        <location evidence="6">Cytoplasm</location>
    </subcellularLocation>
    <subcellularLocation>
        <location evidence="6">Cell membrane</location>
        <topology evidence="6">Peripheral membrane protein</topology>
    </subcellularLocation>
</comment>
<dbReference type="NCBIfam" id="TIGR00231">
    <property type="entry name" value="small_GTP"/>
    <property type="match status" value="1"/>
</dbReference>
<comment type="similarity">
    <text evidence="1 6 7 8">Belongs to the TRAFAC class TrmE-Era-EngA-EngB-Septin-like GTPase superfamily. Era GTPase family.</text>
</comment>
<dbReference type="PROSITE" id="PS51713">
    <property type="entry name" value="G_ERA"/>
    <property type="match status" value="1"/>
</dbReference>
<evidence type="ECO:0000256" key="7">
    <source>
        <dbReference type="PROSITE-ProRule" id="PRU01050"/>
    </source>
</evidence>